<evidence type="ECO:0000256" key="2">
    <source>
        <dbReference type="ARBA" id="ARBA00023315"/>
    </source>
</evidence>
<comment type="similarity">
    <text evidence="3">Belongs to the acetyltransferase family. RimJ subfamily.</text>
</comment>
<evidence type="ECO:0000313" key="6">
    <source>
        <dbReference type="Proteomes" id="UP000030669"/>
    </source>
</evidence>
<dbReference type="PANTHER" id="PTHR43792:SF8">
    <property type="entry name" value="[RIBOSOMAL PROTEIN US5]-ALANINE N-ACETYLTRANSFERASE"/>
    <property type="match status" value="1"/>
</dbReference>
<evidence type="ECO:0000256" key="3">
    <source>
        <dbReference type="ARBA" id="ARBA00038502"/>
    </source>
</evidence>
<dbReference type="HOGENOM" id="CLU_013985_3_2_1"/>
<dbReference type="RefSeq" id="XP_007866838.1">
    <property type="nucleotide sequence ID" value="XM_007868647.1"/>
</dbReference>
<protein>
    <submittedName>
        <fullName evidence="5">Acyl-CoA N-acyltransferase</fullName>
    </submittedName>
</protein>
<dbReference type="PROSITE" id="PS51186">
    <property type="entry name" value="GNAT"/>
    <property type="match status" value="1"/>
</dbReference>
<dbReference type="Proteomes" id="UP000030669">
    <property type="component" value="Unassembled WGS sequence"/>
</dbReference>
<accession>S7Q4W1</accession>
<gene>
    <name evidence="5" type="ORF">GLOTRDRAFT_106228</name>
</gene>
<dbReference type="GO" id="GO:0016747">
    <property type="term" value="F:acyltransferase activity, transferring groups other than amino-acyl groups"/>
    <property type="evidence" value="ECO:0007669"/>
    <property type="project" value="InterPro"/>
</dbReference>
<dbReference type="EMBL" id="KB469303">
    <property type="protein sequence ID" value="EPQ54542.1"/>
    <property type="molecule type" value="Genomic_DNA"/>
</dbReference>
<dbReference type="CDD" id="cd04301">
    <property type="entry name" value="NAT_SF"/>
    <property type="match status" value="1"/>
</dbReference>
<dbReference type="Pfam" id="PF13302">
    <property type="entry name" value="Acetyltransf_3"/>
    <property type="match status" value="1"/>
</dbReference>
<dbReference type="InterPro" id="IPR016181">
    <property type="entry name" value="Acyl_CoA_acyltransferase"/>
</dbReference>
<evidence type="ECO:0000256" key="1">
    <source>
        <dbReference type="ARBA" id="ARBA00022679"/>
    </source>
</evidence>
<dbReference type="SUPFAM" id="SSF55729">
    <property type="entry name" value="Acyl-CoA N-acyltransferases (Nat)"/>
    <property type="match status" value="1"/>
</dbReference>
<dbReference type="eggNOG" id="ENOG502RY5I">
    <property type="taxonomic scope" value="Eukaryota"/>
</dbReference>
<dbReference type="OrthoDB" id="630895at2759"/>
<dbReference type="OMA" id="DHWLCLV"/>
<evidence type="ECO:0000313" key="5">
    <source>
        <dbReference type="EMBL" id="EPQ54542.1"/>
    </source>
</evidence>
<name>S7Q4W1_GLOTA</name>
<dbReference type="PANTHER" id="PTHR43792">
    <property type="entry name" value="GNAT FAMILY, PUTATIVE (AFU_ORTHOLOGUE AFUA_3G00765)-RELATED-RELATED"/>
    <property type="match status" value="1"/>
</dbReference>
<dbReference type="InterPro" id="IPR000182">
    <property type="entry name" value="GNAT_dom"/>
</dbReference>
<reference evidence="5 6" key="1">
    <citation type="journal article" date="2012" name="Science">
        <title>The Paleozoic origin of enzymatic lignin decomposition reconstructed from 31 fungal genomes.</title>
        <authorList>
            <person name="Floudas D."/>
            <person name="Binder M."/>
            <person name="Riley R."/>
            <person name="Barry K."/>
            <person name="Blanchette R.A."/>
            <person name="Henrissat B."/>
            <person name="Martinez A.T."/>
            <person name="Otillar R."/>
            <person name="Spatafora J.W."/>
            <person name="Yadav J.S."/>
            <person name="Aerts A."/>
            <person name="Benoit I."/>
            <person name="Boyd A."/>
            <person name="Carlson A."/>
            <person name="Copeland A."/>
            <person name="Coutinho P.M."/>
            <person name="de Vries R.P."/>
            <person name="Ferreira P."/>
            <person name="Findley K."/>
            <person name="Foster B."/>
            <person name="Gaskell J."/>
            <person name="Glotzer D."/>
            <person name="Gorecki P."/>
            <person name="Heitman J."/>
            <person name="Hesse C."/>
            <person name="Hori C."/>
            <person name="Igarashi K."/>
            <person name="Jurgens J.A."/>
            <person name="Kallen N."/>
            <person name="Kersten P."/>
            <person name="Kohler A."/>
            <person name="Kuees U."/>
            <person name="Kumar T.K.A."/>
            <person name="Kuo A."/>
            <person name="LaButti K."/>
            <person name="Larrondo L.F."/>
            <person name="Lindquist E."/>
            <person name="Ling A."/>
            <person name="Lombard V."/>
            <person name="Lucas S."/>
            <person name="Lundell T."/>
            <person name="Martin R."/>
            <person name="McLaughlin D.J."/>
            <person name="Morgenstern I."/>
            <person name="Morin E."/>
            <person name="Murat C."/>
            <person name="Nagy L.G."/>
            <person name="Nolan M."/>
            <person name="Ohm R.A."/>
            <person name="Patyshakuliyeva A."/>
            <person name="Rokas A."/>
            <person name="Ruiz-Duenas F.J."/>
            <person name="Sabat G."/>
            <person name="Salamov A."/>
            <person name="Samejima M."/>
            <person name="Schmutz J."/>
            <person name="Slot J.C."/>
            <person name="St John F."/>
            <person name="Stenlid J."/>
            <person name="Sun H."/>
            <person name="Sun S."/>
            <person name="Syed K."/>
            <person name="Tsang A."/>
            <person name="Wiebenga A."/>
            <person name="Young D."/>
            <person name="Pisabarro A."/>
            <person name="Eastwood D.C."/>
            <person name="Martin F."/>
            <person name="Cullen D."/>
            <person name="Grigoriev I.V."/>
            <person name="Hibbett D.S."/>
        </authorList>
    </citation>
    <scope>NUCLEOTIDE SEQUENCE [LARGE SCALE GENOMIC DNA]</scope>
    <source>
        <strain evidence="5 6">ATCC 11539</strain>
    </source>
</reference>
<feature type="domain" description="N-acetyltransferase" evidence="4">
    <location>
        <begin position="7"/>
        <end position="172"/>
    </location>
</feature>
<evidence type="ECO:0000259" key="4">
    <source>
        <dbReference type="PROSITE" id="PS51186"/>
    </source>
</evidence>
<organism evidence="5 6">
    <name type="scientific">Gloeophyllum trabeum (strain ATCC 11539 / FP-39264 / Madison 617)</name>
    <name type="common">Brown rot fungus</name>
    <dbReference type="NCBI Taxonomy" id="670483"/>
    <lineage>
        <taxon>Eukaryota</taxon>
        <taxon>Fungi</taxon>
        <taxon>Dikarya</taxon>
        <taxon>Basidiomycota</taxon>
        <taxon>Agaricomycotina</taxon>
        <taxon>Agaricomycetes</taxon>
        <taxon>Gloeophyllales</taxon>
        <taxon>Gloeophyllaceae</taxon>
        <taxon>Gloeophyllum</taxon>
    </lineage>
</organism>
<proteinExistence type="inferred from homology"/>
<sequence>MFETDRLVLRAFRESDWEPLLRIWNDPVAQRFLWNDWVVPRGDKFVKDVLKPGMEAATLYVVITLKENREGEFMGWCALAQGNAKNRDAMTEIGLLREYQGKGYGTETLEFIIGYAFRNFGLHRISLGVLEGNAAARAVYKKIGFREEGATKEANWIDGGWEDAIRMSILDREWAEQHGQ</sequence>
<dbReference type="GeneID" id="19298760"/>
<dbReference type="KEGG" id="gtr:GLOTRDRAFT_106228"/>
<keyword evidence="1 5" id="KW-0808">Transferase</keyword>
<keyword evidence="6" id="KW-1185">Reference proteome</keyword>
<keyword evidence="2 5" id="KW-0012">Acyltransferase</keyword>
<dbReference type="Gene3D" id="3.40.630.30">
    <property type="match status" value="1"/>
</dbReference>
<dbReference type="AlphaFoldDB" id="S7Q4W1"/>
<dbReference type="InterPro" id="IPR051531">
    <property type="entry name" value="N-acetyltransferase"/>
</dbReference>